<evidence type="ECO:0000313" key="1">
    <source>
        <dbReference type="EMBL" id="ERE19484.1"/>
    </source>
</evidence>
<proteinExistence type="predicted"/>
<dbReference type="Proteomes" id="UP000016426">
    <property type="component" value="Unassembled WGS sequence"/>
</dbReference>
<sequence>MNAMSLAERSHRSLDEMVREMAAQLGLPSSQMAALDAHSTIAIQIHDLPDVMLSALDDRLWIWSQLPQFNEDWLRDHAAAVLPILTTAIEGVEGGQPTLGIGEHGYEWKAMVNLDQLGRDNGLLTAFQGFAAQLGRLCQALELKGN</sequence>
<dbReference type="Pfam" id="PF03519">
    <property type="entry name" value="Invas_SpaK"/>
    <property type="match status" value="1"/>
</dbReference>
<gene>
    <name evidence="1" type="ORF">O166_20185</name>
</gene>
<evidence type="ECO:0000313" key="2">
    <source>
        <dbReference type="Proteomes" id="UP000016426"/>
    </source>
</evidence>
<dbReference type="Gene3D" id="3.30.1460.10">
    <property type="match status" value="1"/>
</dbReference>
<dbReference type="EMBL" id="AVPH01000031">
    <property type="protein sequence ID" value="ERE19484.1"/>
    <property type="molecule type" value="Genomic_DNA"/>
</dbReference>
<name>A0ABN0NBL8_9NEIS</name>
<keyword evidence="2" id="KW-1185">Reference proteome</keyword>
<comment type="caution">
    <text evidence="1">The sequence shown here is derived from an EMBL/GenBank/DDBJ whole genome shotgun (WGS) entry which is preliminary data.</text>
</comment>
<reference evidence="1 2" key="1">
    <citation type="journal article" date="2013" name="Genome Announc.">
        <title>Genome Sequence of the Pigment-Producing Bacterium Pseudogulbenkiania ferrooxidans, Isolated from Loktak Lake.</title>
        <authorList>
            <person name="Puranik S."/>
            <person name="Talkal R."/>
            <person name="Qureshi A."/>
            <person name="Khardenavis A."/>
            <person name="Kapley A."/>
            <person name="Purohit H.J."/>
        </authorList>
    </citation>
    <scope>NUCLEOTIDE SEQUENCE [LARGE SCALE GENOMIC DNA]</scope>
    <source>
        <strain evidence="1 2">EGD-HP2</strain>
    </source>
</reference>
<dbReference type="CDD" id="cd17035">
    <property type="entry name" value="T3SC_IB_Spa15-like"/>
    <property type="match status" value="1"/>
</dbReference>
<organism evidence="1 2">
    <name type="scientific">Pseudogulbenkiania ferrooxidans EGD-HP2</name>
    <dbReference type="NCBI Taxonomy" id="1388764"/>
    <lineage>
        <taxon>Bacteria</taxon>
        <taxon>Pseudomonadati</taxon>
        <taxon>Pseudomonadota</taxon>
        <taxon>Betaproteobacteria</taxon>
        <taxon>Neisseriales</taxon>
        <taxon>Chromobacteriaceae</taxon>
        <taxon>Pseudogulbenkiania</taxon>
    </lineage>
</organism>
<protein>
    <submittedName>
        <fullName evidence="1">Uncharacterized protein</fullName>
    </submittedName>
</protein>
<accession>A0ABN0NBL8</accession>
<dbReference type="PRINTS" id="PR01305">
    <property type="entry name" value="SSPAKPROTEIN"/>
</dbReference>
<dbReference type="SUPFAM" id="SSF69635">
    <property type="entry name" value="Type III secretory system chaperone-like"/>
    <property type="match status" value="1"/>
</dbReference>
<dbReference type="InterPro" id="IPR003065">
    <property type="entry name" value="Invas_SpaK"/>
</dbReference>